<sequence>MRLARVGGGVWVGAGHVWAIVVRSELEGSAPGTRSKMSGFNNLQNKTVRKAANTNMVKHVSKTGWNMNKMQWAVGCRKTSIHTYINSMVIGVLNFKKVEIRKCVQM</sequence>
<dbReference type="AlphaFoldDB" id="A0A6G0RT18"/>
<protein>
    <submittedName>
        <fullName evidence="1">Uncharacterized protein</fullName>
    </submittedName>
</protein>
<dbReference type="Proteomes" id="UP000486351">
    <property type="component" value="Unassembled WGS sequence"/>
</dbReference>
<evidence type="ECO:0000313" key="2">
    <source>
        <dbReference type="Proteomes" id="UP000486351"/>
    </source>
</evidence>
<proteinExistence type="predicted"/>
<reference evidence="1 2" key="1">
    <citation type="submission" date="2018-09" db="EMBL/GenBank/DDBJ databases">
        <title>Genomic investigation of the strawberry pathogen Phytophthora fragariae indicates pathogenicity is determined by transcriptional variation in three key races.</title>
        <authorList>
            <person name="Adams T.M."/>
            <person name="Armitage A.D."/>
            <person name="Sobczyk M.K."/>
            <person name="Bates H.J."/>
            <person name="Dunwell J.M."/>
            <person name="Nellist C.F."/>
            <person name="Harrison R.J."/>
        </authorList>
    </citation>
    <scope>NUCLEOTIDE SEQUENCE [LARGE SCALE GENOMIC DNA]</scope>
    <source>
        <strain evidence="1 2">NOV-77</strain>
    </source>
</reference>
<accession>A0A6G0RT18</accession>
<gene>
    <name evidence="1" type="ORF">PF008_g10993</name>
</gene>
<organism evidence="1 2">
    <name type="scientific">Phytophthora fragariae</name>
    <dbReference type="NCBI Taxonomy" id="53985"/>
    <lineage>
        <taxon>Eukaryota</taxon>
        <taxon>Sar</taxon>
        <taxon>Stramenopiles</taxon>
        <taxon>Oomycota</taxon>
        <taxon>Peronosporomycetes</taxon>
        <taxon>Peronosporales</taxon>
        <taxon>Peronosporaceae</taxon>
        <taxon>Phytophthora</taxon>
    </lineage>
</organism>
<dbReference type="EMBL" id="QXFY01000572">
    <property type="protein sequence ID" value="KAE9340690.1"/>
    <property type="molecule type" value="Genomic_DNA"/>
</dbReference>
<name>A0A6G0RT18_9STRA</name>
<comment type="caution">
    <text evidence="1">The sequence shown here is derived from an EMBL/GenBank/DDBJ whole genome shotgun (WGS) entry which is preliminary data.</text>
</comment>
<evidence type="ECO:0000313" key="1">
    <source>
        <dbReference type="EMBL" id="KAE9340690.1"/>
    </source>
</evidence>